<dbReference type="OrthoDB" id="10471906at2759"/>
<keyword evidence="3" id="KW-1185">Reference proteome</keyword>
<evidence type="ECO:0000313" key="2">
    <source>
        <dbReference type="EMBL" id="CAA7269543.1"/>
    </source>
</evidence>
<comment type="caution">
    <text evidence="2">The sequence shown here is derived from an EMBL/GenBank/DDBJ whole genome shotgun (WGS) entry which is preliminary data.</text>
</comment>
<organism evidence="2 3">
    <name type="scientific">Cyclocybe aegerita</name>
    <name type="common">Black poplar mushroom</name>
    <name type="synonym">Agrocybe aegerita</name>
    <dbReference type="NCBI Taxonomy" id="1973307"/>
    <lineage>
        <taxon>Eukaryota</taxon>
        <taxon>Fungi</taxon>
        <taxon>Dikarya</taxon>
        <taxon>Basidiomycota</taxon>
        <taxon>Agaricomycotina</taxon>
        <taxon>Agaricomycetes</taxon>
        <taxon>Agaricomycetidae</taxon>
        <taxon>Agaricales</taxon>
        <taxon>Agaricineae</taxon>
        <taxon>Bolbitiaceae</taxon>
        <taxon>Cyclocybe</taxon>
    </lineage>
</organism>
<accession>A0A8S0XRJ5</accession>
<dbReference type="Proteomes" id="UP000467700">
    <property type="component" value="Unassembled WGS sequence"/>
</dbReference>
<feature type="region of interest" description="Disordered" evidence="1">
    <location>
        <begin position="137"/>
        <end position="164"/>
    </location>
</feature>
<evidence type="ECO:0000313" key="3">
    <source>
        <dbReference type="Proteomes" id="UP000467700"/>
    </source>
</evidence>
<protein>
    <submittedName>
        <fullName evidence="2">Uncharacterized protein</fullName>
    </submittedName>
</protein>
<dbReference type="AlphaFoldDB" id="A0A8S0XRJ5"/>
<name>A0A8S0XRJ5_CYCAE</name>
<evidence type="ECO:0000256" key="1">
    <source>
        <dbReference type="SAM" id="MobiDB-lite"/>
    </source>
</evidence>
<dbReference type="EMBL" id="CACVBS010000079">
    <property type="protein sequence ID" value="CAA7269543.1"/>
    <property type="molecule type" value="Genomic_DNA"/>
</dbReference>
<proteinExistence type="predicted"/>
<reference evidence="2 3" key="1">
    <citation type="submission" date="2020-01" db="EMBL/GenBank/DDBJ databases">
        <authorList>
            <person name="Gupta K D."/>
        </authorList>
    </citation>
    <scope>NUCLEOTIDE SEQUENCE [LARGE SCALE GENOMIC DNA]</scope>
</reference>
<sequence>MDSDGLGGRIAPQQDFSLTPSFVNHPPNVNSIGERFALVSALTPPAEPPPSTLGSVTRARPLVGPRMSGFRGFEQRRKAPGHRPRHPPSQPEAFSFLRRVFPDALHGRRWRPRWANDVVRLYVVSIDGTAGIRGLRGGRGKETMKDGGLSSTFGGELRRDDEDPRRRRVLRLQHPLHHSWLPLSKTTDVFHV</sequence>
<gene>
    <name evidence="2" type="ORF">AAE3_LOCUS11957</name>
</gene>